<comment type="caution">
    <text evidence="1">The sequence shown here is derived from an EMBL/GenBank/DDBJ whole genome shotgun (WGS) entry which is preliminary data.</text>
</comment>
<organism evidence="1 2">
    <name type="scientific">Ensete ventricosum</name>
    <name type="common">Abyssinian banana</name>
    <name type="synonym">Musa ensete</name>
    <dbReference type="NCBI Taxonomy" id="4639"/>
    <lineage>
        <taxon>Eukaryota</taxon>
        <taxon>Viridiplantae</taxon>
        <taxon>Streptophyta</taxon>
        <taxon>Embryophyta</taxon>
        <taxon>Tracheophyta</taxon>
        <taxon>Spermatophyta</taxon>
        <taxon>Magnoliopsida</taxon>
        <taxon>Liliopsida</taxon>
        <taxon>Zingiberales</taxon>
        <taxon>Musaceae</taxon>
        <taxon>Ensete</taxon>
    </lineage>
</organism>
<dbReference type="AlphaFoldDB" id="A0A426XZX6"/>
<proteinExistence type="predicted"/>
<gene>
    <name evidence="1" type="ORF">B296_00015049</name>
</gene>
<protein>
    <submittedName>
        <fullName evidence="1">Uncharacterized protein</fullName>
    </submittedName>
</protein>
<dbReference type="Proteomes" id="UP000287651">
    <property type="component" value="Unassembled WGS sequence"/>
</dbReference>
<evidence type="ECO:0000313" key="2">
    <source>
        <dbReference type="Proteomes" id="UP000287651"/>
    </source>
</evidence>
<sequence length="135" mass="14271">MTNHGIFQIPRDRNVYLPKRNPNPSPCPHSMVVATTQAVVAVTYGRAVPHCTSAALASDSPGRGATPCVLVVGGPATLVGDYPYRGPLASANRPRKGLAVADHPCRGPGHGRPTLQVASWPHLRCVSCEKCSKNQ</sequence>
<reference evidence="1 2" key="1">
    <citation type="journal article" date="2014" name="Agronomy (Basel)">
        <title>A Draft Genome Sequence for Ensete ventricosum, the Drought-Tolerant Tree Against Hunger.</title>
        <authorList>
            <person name="Harrison J."/>
            <person name="Moore K.A."/>
            <person name="Paszkiewicz K."/>
            <person name="Jones T."/>
            <person name="Grant M."/>
            <person name="Ambacheew D."/>
            <person name="Muzemil S."/>
            <person name="Studholme D.J."/>
        </authorList>
    </citation>
    <scope>NUCLEOTIDE SEQUENCE [LARGE SCALE GENOMIC DNA]</scope>
</reference>
<evidence type="ECO:0000313" key="1">
    <source>
        <dbReference type="EMBL" id="RRT45097.1"/>
    </source>
</evidence>
<dbReference type="EMBL" id="AMZH03016048">
    <property type="protein sequence ID" value="RRT45097.1"/>
    <property type="molecule type" value="Genomic_DNA"/>
</dbReference>
<accession>A0A426XZX6</accession>
<name>A0A426XZX6_ENSVE</name>